<keyword evidence="5" id="KW-1185">Reference proteome</keyword>
<reference evidence="4 5" key="1">
    <citation type="submission" date="2020-06" db="EMBL/GenBank/DDBJ databases">
        <title>The yeast mating-type switching endonuclease HO is a domesticated member of an unorthodox homing genetic element family.</title>
        <authorList>
            <person name="Coughlan A.Y."/>
            <person name="Lombardi L."/>
            <person name="Braun-Galleani S."/>
            <person name="Martos A.R."/>
            <person name="Galeote V."/>
            <person name="Bigey F."/>
            <person name="Dequin S."/>
            <person name="Byrne K.P."/>
            <person name="Wolfe K.H."/>
        </authorList>
    </citation>
    <scope>NUCLEOTIDE SEQUENCE [LARGE SCALE GENOMIC DNA]</scope>
    <source>
        <strain evidence="4 5">CBS764</strain>
    </source>
</reference>
<name>A0A7G3ZIV0_9SACH</name>
<proteinExistence type="inferred from homology"/>
<dbReference type="InterPro" id="IPR051624">
    <property type="entry name" value="RMD1/Sad1-interacting"/>
</dbReference>
<dbReference type="PANTHER" id="PTHR16255:SF1">
    <property type="entry name" value="REQUIRED FOR MEIOTIC NUCLEAR DIVISION PROTEIN 1 HOMOLOG"/>
    <property type="match status" value="1"/>
</dbReference>
<accession>A0A7G3ZIV0</accession>
<feature type="transmembrane region" description="Helical" evidence="2">
    <location>
        <begin position="368"/>
        <end position="389"/>
    </location>
</feature>
<protein>
    <recommendedName>
        <fullName evidence="3">DUF155 domain-containing protein</fullName>
    </recommendedName>
</protein>
<keyword evidence="2" id="KW-0472">Membrane</keyword>
<evidence type="ECO:0000259" key="3">
    <source>
        <dbReference type="Pfam" id="PF02582"/>
    </source>
</evidence>
<evidence type="ECO:0000256" key="1">
    <source>
        <dbReference type="ARBA" id="ARBA00008306"/>
    </source>
</evidence>
<dbReference type="GO" id="GO:0005739">
    <property type="term" value="C:mitochondrion"/>
    <property type="evidence" value="ECO:0007669"/>
    <property type="project" value="UniProtKB-ARBA"/>
</dbReference>
<dbReference type="EMBL" id="CP059250">
    <property type="protein sequence ID" value="QLL33436.1"/>
    <property type="molecule type" value="Genomic_DNA"/>
</dbReference>
<evidence type="ECO:0000256" key="2">
    <source>
        <dbReference type="SAM" id="Phobius"/>
    </source>
</evidence>
<dbReference type="Proteomes" id="UP000515788">
    <property type="component" value="Chromosome 5"/>
</dbReference>
<keyword evidence="2" id="KW-1133">Transmembrane helix</keyword>
<dbReference type="AlphaFoldDB" id="A0A7G3ZIV0"/>
<organism evidence="4 5">
    <name type="scientific">Torulaspora globosa</name>
    <dbReference type="NCBI Taxonomy" id="48254"/>
    <lineage>
        <taxon>Eukaryota</taxon>
        <taxon>Fungi</taxon>
        <taxon>Dikarya</taxon>
        <taxon>Ascomycota</taxon>
        <taxon>Saccharomycotina</taxon>
        <taxon>Saccharomycetes</taxon>
        <taxon>Saccharomycetales</taxon>
        <taxon>Saccharomycetaceae</taxon>
        <taxon>Torulaspora</taxon>
    </lineage>
</organism>
<evidence type="ECO:0000313" key="4">
    <source>
        <dbReference type="EMBL" id="QLL33436.1"/>
    </source>
</evidence>
<dbReference type="Pfam" id="PF02582">
    <property type="entry name" value="DUF155"/>
    <property type="match status" value="1"/>
</dbReference>
<sequence length="407" mass="46456">MLLSRFHLPKSASLPAWRRNVQVTTRCLSRDSFFPREKEVKKSELNLRTMKPPSGTQDSSRYLRRTFAPKYQRSRSTIEDELEHVLTGSLTVKPCTTVSTGERYDFEKCIQLLHSKGLRAVSLIPNEILSFRYQANGYRGDVMILIQNGTIVNWGFDETFVSQNILHLVEDARINPLPHESFETEDMDFVEVESVEQYEGIQTSVSQTSDIATTLAKYAGTSFLAGDLIVINSTDSDSGMLDKAAFSSGLARSTNLAVLEKALEAHISQTRIITEKISKGMKLKLGEGEALKLIGRLFLIRGKLNLYSELIETPDLYWSEPQLERTFKQTSKYLDIGPRISILNTKLDYSTDECRALMSVLSERKSTFLEWIIIYLITFEIVFELYHFYERYCVDSHKFANKDDTVA</sequence>
<comment type="similarity">
    <text evidence="1">Belongs to the RMD1/sif2 family.</text>
</comment>
<dbReference type="GO" id="GO:0070131">
    <property type="term" value="P:positive regulation of mitochondrial translation"/>
    <property type="evidence" value="ECO:0007669"/>
    <property type="project" value="TreeGrafter"/>
</dbReference>
<gene>
    <name evidence="4" type="ORF">HG536_0E03470</name>
</gene>
<dbReference type="InterPro" id="IPR003734">
    <property type="entry name" value="DUF155"/>
</dbReference>
<keyword evidence="2" id="KW-0812">Transmembrane</keyword>
<evidence type="ECO:0000313" key="5">
    <source>
        <dbReference type="Proteomes" id="UP000515788"/>
    </source>
</evidence>
<dbReference type="RefSeq" id="XP_037140110.1">
    <property type="nucleotide sequence ID" value="XM_037284214.1"/>
</dbReference>
<dbReference type="OrthoDB" id="242766at2759"/>
<feature type="domain" description="DUF155" evidence="3">
    <location>
        <begin position="144"/>
        <end position="344"/>
    </location>
</feature>
<dbReference type="PANTHER" id="PTHR16255">
    <property type="entry name" value="REQUIRED FOR MEIOTIC NUCLEAR DIVISION PROTEIN 1 HOMOLOG"/>
    <property type="match status" value="1"/>
</dbReference>
<dbReference type="KEGG" id="tgb:HG536_0E03470"/>
<dbReference type="GeneID" id="59326632"/>